<dbReference type="Proteomes" id="UP000464178">
    <property type="component" value="Chromosome"/>
</dbReference>
<keyword evidence="2" id="KW-1185">Reference proteome</keyword>
<dbReference type="AlphaFoldDB" id="A0A6P2CXA4"/>
<protein>
    <submittedName>
        <fullName evidence="1">Uncharacterized protein</fullName>
    </submittedName>
</protein>
<evidence type="ECO:0000313" key="1">
    <source>
        <dbReference type="EMBL" id="VTR93533.1"/>
    </source>
</evidence>
<accession>A0A6P2CXA4</accession>
<evidence type="ECO:0000313" key="2">
    <source>
        <dbReference type="Proteomes" id="UP000464178"/>
    </source>
</evidence>
<dbReference type="KEGG" id="gms:SOIL9_41810"/>
<sequence length="48" mass="5126">MVPGAVGKGGSRNRWGCALLMSATVAVGLFVRSRWNAEACVHLDERPV</sequence>
<reference evidence="1 2" key="1">
    <citation type="submission" date="2019-05" db="EMBL/GenBank/DDBJ databases">
        <authorList>
            <consortium name="Science for Life Laboratories"/>
        </authorList>
    </citation>
    <scope>NUCLEOTIDE SEQUENCE [LARGE SCALE GENOMIC DNA]</scope>
    <source>
        <strain evidence="1">Soil9</strain>
    </source>
</reference>
<organism evidence="1 2">
    <name type="scientific">Gemmata massiliana</name>
    <dbReference type="NCBI Taxonomy" id="1210884"/>
    <lineage>
        <taxon>Bacteria</taxon>
        <taxon>Pseudomonadati</taxon>
        <taxon>Planctomycetota</taxon>
        <taxon>Planctomycetia</taxon>
        <taxon>Gemmatales</taxon>
        <taxon>Gemmataceae</taxon>
        <taxon>Gemmata</taxon>
    </lineage>
</organism>
<name>A0A6P2CXA4_9BACT</name>
<proteinExistence type="predicted"/>
<dbReference type="EMBL" id="LR593886">
    <property type="protein sequence ID" value="VTR93533.1"/>
    <property type="molecule type" value="Genomic_DNA"/>
</dbReference>
<gene>
    <name evidence="1" type="ORF">SOIL9_41810</name>
</gene>